<reference evidence="1" key="1">
    <citation type="submission" date="2021-03" db="EMBL/GenBank/DDBJ databases">
        <authorList>
            <consortium name="DOE Joint Genome Institute"/>
            <person name="Ahrendt S."/>
            <person name="Looney B.P."/>
            <person name="Miyauchi S."/>
            <person name="Morin E."/>
            <person name="Drula E."/>
            <person name="Courty P.E."/>
            <person name="Chicoki N."/>
            <person name="Fauchery L."/>
            <person name="Kohler A."/>
            <person name="Kuo A."/>
            <person name="Labutti K."/>
            <person name="Pangilinan J."/>
            <person name="Lipzen A."/>
            <person name="Riley R."/>
            <person name="Andreopoulos W."/>
            <person name="He G."/>
            <person name="Johnson J."/>
            <person name="Barry K.W."/>
            <person name="Grigoriev I.V."/>
            <person name="Nagy L."/>
            <person name="Hibbett D."/>
            <person name="Henrissat B."/>
            <person name="Matheny P.B."/>
            <person name="Labbe J."/>
            <person name="Martin F."/>
        </authorList>
    </citation>
    <scope>NUCLEOTIDE SEQUENCE</scope>
    <source>
        <strain evidence="1">HHB10654</strain>
    </source>
</reference>
<keyword evidence="2" id="KW-1185">Reference proteome</keyword>
<name>A0ACB8T304_9AGAM</name>
<comment type="caution">
    <text evidence="1">The sequence shown here is derived from an EMBL/GenBank/DDBJ whole genome shotgun (WGS) entry which is preliminary data.</text>
</comment>
<evidence type="ECO:0000313" key="2">
    <source>
        <dbReference type="Proteomes" id="UP000814140"/>
    </source>
</evidence>
<evidence type="ECO:0000313" key="1">
    <source>
        <dbReference type="EMBL" id="KAI0062605.1"/>
    </source>
</evidence>
<gene>
    <name evidence="1" type="ORF">BV25DRAFT_1915767</name>
</gene>
<proteinExistence type="predicted"/>
<reference evidence="1" key="2">
    <citation type="journal article" date="2022" name="New Phytol.">
        <title>Evolutionary transition to the ectomycorrhizal habit in the genomes of a hyperdiverse lineage of mushroom-forming fungi.</title>
        <authorList>
            <person name="Looney B."/>
            <person name="Miyauchi S."/>
            <person name="Morin E."/>
            <person name="Drula E."/>
            <person name="Courty P.E."/>
            <person name="Kohler A."/>
            <person name="Kuo A."/>
            <person name="LaButti K."/>
            <person name="Pangilinan J."/>
            <person name="Lipzen A."/>
            <person name="Riley R."/>
            <person name="Andreopoulos W."/>
            <person name="He G."/>
            <person name="Johnson J."/>
            <person name="Nolan M."/>
            <person name="Tritt A."/>
            <person name="Barry K.W."/>
            <person name="Grigoriev I.V."/>
            <person name="Nagy L.G."/>
            <person name="Hibbett D."/>
            <person name="Henrissat B."/>
            <person name="Matheny P.B."/>
            <person name="Labbe J."/>
            <person name="Martin F.M."/>
        </authorList>
    </citation>
    <scope>NUCLEOTIDE SEQUENCE</scope>
    <source>
        <strain evidence="1">HHB10654</strain>
    </source>
</reference>
<accession>A0ACB8T304</accession>
<sequence>MIPQKSGRGNPMPVELHSGLLSDSDGDGPRHWEGRDAMEEEVPFDVSECSDSQHSGLAQDCGLDLQSRERSIPPDRFMVDALEVFGDVFEPDSHPLIYDDTMPVSSDASDFEREKSPRPPPVTVCDDDSDSSSGEDIDVLKDPAFRTREELFYGDVSDDKAAQADDTELPPAFSEDPAIRNIYISAFLQATFHGATHEAIKLFLDTNYETLASIQERTAVEIPGLDKMARTLPTVERHLGLDANTFLVYYFLCDTCWFRHHPSELDKLDGPGCIQPYCSGTLYEEKTLANGKVRRIPVKVLPTCPIEPILQCFLLRPGKYDEFQHWRKPGQWNVEDVDVKGIHQRFVSLPCGLVFMVNIDWFCPMKRNRKYSTGAVYLTICNNPRSKCFLPEETILLCVIPGPHEPSLTQLNYIIEPIVKQILKLYNGVYMRVHGKENLQEIHGTLYVDASDLPASRKIAGLLAPTAEKFMCHVCTQRFSSLVCSDCFDPEKFKLRDDWRFIKYAYQSRYADPDDQEEIAAKRGVRWSVLDKLPGWMPGRDSPVDFMHSIFLGEVKHVVHGILIKAGMFSERSRKDKPMERLEELLGRIWWPSTTSRIPTKISSTSKADEWRHLAAVLPVIVYYAWNINGKIPDIDAPHPKASTKAAEAQEHQEQLLHGRRRAHLAHQADATASDFEEIDDIFPDWNYCRHYKNILEFCASVRLWTAQSISPEEASRAEKCHGRAFRSWADMNCHLTPYCHLMMHGSPFIYRLGPAYAFWLFASERNNGQLVKVNHNGHGGGELESSLARSWVKRFLLHDLIRNLDALPKKSAVDISGTTRLKSYIFGNKKLTVDRKILFNQITRHRVPGAVGVLTKYPAENKLVNLNLIGHYHLVFEYLRDLWADEVKLVVETGDWMNGEPYVGHTVCSFSHCFVHGMRFGASTAHRGRGCSYAFIDKRVPVRIDYIFTTTHERQDNSQPPLRTSFAIVCRFITSDSIPDMPWYSRAIDLGISTWHGDQLSPPEVIDITRFSGKFALADLRVHNENLWIVISLDHVSHHNFICINYKN</sequence>
<protein>
    <submittedName>
        <fullName evidence="1">Uncharacterized protein</fullName>
    </submittedName>
</protein>
<dbReference type="Proteomes" id="UP000814140">
    <property type="component" value="Unassembled WGS sequence"/>
</dbReference>
<organism evidence="1 2">
    <name type="scientific">Artomyces pyxidatus</name>
    <dbReference type="NCBI Taxonomy" id="48021"/>
    <lineage>
        <taxon>Eukaryota</taxon>
        <taxon>Fungi</taxon>
        <taxon>Dikarya</taxon>
        <taxon>Basidiomycota</taxon>
        <taxon>Agaricomycotina</taxon>
        <taxon>Agaricomycetes</taxon>
        <taxon>Russulales</taxon>
        <taxon>Auriscalpiaceae</taxon>
        <taxon>Artomyces</taxon>
    </lineage>
</organism>
<dbReference type="EMBL" id="MU277206">
    <property type="protein sequence ID" value="KAI0062605.1"/>
    <property type="molecule type" value="Genomic_DNA"/>
</dbReference>